<evidence type="ECO:0000313" key="17">
    <source>
        <dbReference type="EMBL" id="GLH70956.1"/>
    </source>
</evidence>
<evidence type="ECO:0000256" key="12">
    <source>
        <dbReference type="PROSITE-ProRule" id="PRU00110"/>
    </source>
</evidence>
<evidence type="ECO:0000256" key="6">
    <source>
        <dbReference type="ARBA" id="ARBA00022679"/>
    </source>
</evidence>
<keyword evidence="9" id="KW-0067">ATP-binding</keyword>
<dbReference type="InterPro" id="IPR036890">
    <property type="entry name" value="HATPase_C_sf"/>
</dbReference>
<evidence type="ECO:0000313" key="18">
    <source>
        <dbReference type="Proteomes" id="UP001165089"/>
    </source>
</evidence>
<dbReference type="SUPFAM" id="SSF50341">
    <property type="entry name" value="CheW-like"/>
    <property type="match status" value="1"/>
</dbReference>
<dbReference type="InterPro" id="IPR051315">
    <property type="entry name" value="Bact_Chemotaxis_CheA"/>
</dbReference>
<dbReference type="Pfam" id="PF01627">
    <property type="entry name" value="Hpt"/>
    <property type="match status" value="1"/>
</dbReference>
<evidence type="ECO:0000256" key="10">
    <source>
        <dbReference type="ARBA" id="ARBA00023012"/>
    </source>
</evidence>
<evidence type="ECO:0000256" key="13">
    <source>
        <dbReference type="SAM" id="MobiDB-lite"/>
    </source>
</evidence>
<evidence type="ECO:0000256" key="8">
    <source>
        <dbReference type="ARBA" id="ARBA00022777"/>
    </source>
</evidence>
<dbReference type="PROSITE" id="PS50109">
    <property type="entry name" value="HIS_KIN"/>
    <property type="match status" value="1"/>
</dbReference>
<evidence type="ECO:0000256" key="7">
    <source>
        <dbReference type="ARBA" id="ARBA00022741"/>
    </source>
</evidence>
<evidence type="ECO:0000259" key="15">
    <source>
        <dbReference type="PROSITE" id="PS50851"/>
    </source>
</evidence>
<dbReference type="PROSITE" id="PS50894">
    <property type="entry name" value="HPT"/>
    <property type="match status" value="1"/>
</dbReference>
<evidence type="ECO:0000256" key="5">
    <source>
        <dbReference type="ARBA" id="ARBA00022553"/>
    </source>
</evidence>
<dbReference type="SUPFAM" id="SSF47226">
    <property type="entry name" value="Histidine-containing phosphotransfer domain, HPT domain"/>
    <property type="match status" value="1"/>
</dbReference>
<dbReference type="CDD" id="cd00088">
    <property type="entry name" value="HPT"/>
    <property type="match status" value="1"/>
</dbReference>
<evidence type="ECO:0000256" key="2">
    <source>
        <dbReference type="ARBA" id="ARBA00012438"/>
    </source>
</evidence>
<keyword evidence="8" id="KW-0418">Kinase</keyword>
<dbReference type="EC" id="2.7.13.3" evidence="2"/>
<dbReference type="Pfam" id="PF02895">
    <property type="entry name" value="H-kinase_dim"/>
    <property type="match status" value="1"/>
</dbReference>
<dbReference type="PROSITE" id="PS50851">
    <property type="entry name" value="CHEW"/>
    <property type="match status" value="1"/>
</dbReference>
<dbReference type="SMART" id="SM00387">
    <property type="entry name" value="HATPase_c"/>
    <property type="match status" value="1"/>
</dbReference>
<sequence length="698" mass="74762">MSDFALDDPSFYEDFLVEAQEHFEQIEANFLALEEAPGDLDLLNAIFRSVHTIKGAAGFLGLQKVQSVAHVGENVLDDLRKSRMELSDRVMELLFETVDMLKVLVDDVRIQVRKQGEPEDPDPSELIRALEALRKGEAAAATAKAAALTGELHLPAALAGVEEAGRKAAAAALAEGKTVLGVQVELGSAIYGSAFNPISLFQLADLVGRLLHRQMVPRQPLVDLETFEPGSFHLDLVMLIEATEPMEEVRKVFGAVANATVTIHPLGLGAAAAGPEAAPAEDRRKTGRRASDDKGASDTIRVSQAKLEQFMNIVAELIISKTMISHLVERLTPLVSGQEAAGVAKELAHASVYLDHVSKEIQASVLGIRMVPVKTVFSKFPRMVRDLAKASGKKIDLQMTGEETEIDKSIIEELGDPMIHLIRNSADHGIESPEARLKAGKAETGTVVLRARHEGDSVVVEIEDDGKGIDPSIIRAKAVEKGLISQDRADQMSDDEAVDLIFLPGFSTAAKVTDISGRGVGMDVVRSNVRKLNGRVGVRSAVGKGSIFTIRLPLTLAIIDALLVKSGGQVFALPGTAVEETLIVPADRVSHLTRRLAIDLRGEVLGVARLRTLLRSEQGDLASEETDGLSVVVVSSAGRRMGIIVDTFVRRQEIVIKPLAPYLASLPGISGASIMGDGGVVLILDPAELLQLAVQEAV</sequence>
<dbReference type="InterPro" id="IPR005467">
    <property type="entry name" value="His_kinase_dom"/>
</dbReference>
<gene>
    <name evidence="17" type="ORF">GETHPA_24890</name>
</gene>
<dbReference type="SUPFAM" id="SSF47384">
    <property type="entry name" value="Homodimeric domain of signal transducing histidine kinase"/>
    <property type="match status" value="1"/>
</dbReference>
<evidence type="ECO:0000256" key="11">
    <source>
        <dbReference type="ARBA" id="ARBA00035100"/>
    </source>
</evidence>
<keyword evidence="18" id="KW-1185">Reference proteome</keyword>
<dbReference type="InterPro" id="IPR037006">
    <property type="entry name" value="CheA-like_homodim_sf"/>
</dbReference>
<evidence type="ECO:0000259" key="16">
    <source>
        <dbReference type="PROSITE" id="PS50894"/>
    </source>
</evidence>
<dbReference type="InterPro" id="IPR036097">
    <property type="entry name" value="HisK_dim/P_sf"/>
</dbReference>
<organism evidence="17 18">
    <name type="scientific">Geothrix rubra</name>
    <dbReference type="NCBI Taxonomy" id="2927977"/>
    <lineage>
        <taxon>Bacteria</taxon>
        <taxon>Pseudomonadati</taxon>
        <taxon>Acidobacteriota</taxon>
        <taxon>Holophagae</taxon>
        <taxon>Holophagales</taxon>
        <taxon>Holophagaceae</taxon>
        <taxon>Geothrix</taxon>
    </lineage>
</organism>
<dbReference type="InterPro" id="IPR008207">
    <property type="entry name" value="Sig_transdc_His_kin_Hpt_dom"/>
</dbReference>
<keyword evidence="7" id="KW-0547">Nucleotide-binding</keyword>
<dbReference type="PANTHER" id="PTHR43395">
    <property type="entry name" value="SENSOR HISTIDINE KINASE CHEA"/>
    <property type="match status" value="1"/>
</dbReference>
<dbReference type="Gene3D" id="2.30.30.40">
    <property type="entry name" value="SH3 Domains"/>
    <property type="match status" value="1"/>
</dbReference>
<dbReference type="InterPro" id="IPR036641">
    <property type="entry name" value="HPT_dom_sf"/>
</dbReference>
<evidence type="ECO:0000256" key="9">
    <source>
        <dbReference type="ARBA" id="ARBA00022840"/>
    </source>
</evidence>
<feature type="region of interest" description="Disordered" evidence="13">
    <location>
        <begin position="272"/>
        <end position="298"/>
    </location>
</feature>
<feature type="domain" description="CheW-like" evidence="15">
    <location>
        <begin position="558"/>
        <end position="695"/>
    </location>
</feature>
<keyword evidence="10" id="KW-0902">Two-component regulatory system</keyword>
<dbReference type="SMART" id="SM01231">
    <property type="entry name" value="H-kinase_dim"/>
    <property type="match status" value="1"/>
</dbReference>
<dbReference type="Pfam" id="PF02518">
    <property type="entry name" value="HATPase_c"/>
    <property type="match status" value="1"/>
</dbReference>
<feature type="domain" description="HPt" evidence="16">
    <location>
        <begin position="4"/>
        <end position="108"/>
    </location>
</feature>
<feature type="modified residue" description="Phosphohistidine" evidence="12">
    <location>
        <position position="51"/>
    </location>
</feature>
<dbReference type="Gene3D" id="1.20.120.160">
    <property type="entry name" value="HPT domain"/>
    <property type="match status" value="1"/>
</dbReference>
<dbReference type="CDD" id="cd00731">
    <property type="entry name" value="CheA_reg"/>
    <property type="match status" value="1"/>
</dbReference>
<dbReference type="SMART" id="SM00260">
    <property type="entry name" value="CheW"/>
    <property type="match status" value="1"/>
</dbReference>
<proteinExistence type="predicted"/>
<dbReference type="InterPro" id="IPR004358">
    <property type="entry name" value="Sig_transdc_His_kin-like_C"/>
</dbReference>
<dbReference type="SMART" id="SM00073">
    <property type="entry name" value="HPT"/>
    <property type="match status" value="1"/>
</dbReference>
<evidence type="ECO:0000256" key="3">
    <source>
        <dbReference type="ARBA" id="ARBA00021495"/>
    </source>
</evidence>
<evidence type="ECO:0000256" key="4">
    <source>
        <dbReference type="ARBA" id="ARBA00022500"/>
    </source>
</evidence>
<dbReference type="EMBL" id="BSDD01000005">
    <property type="protein sequence ID" value="GLH70956.1"/>
    <property type="molecule type" value="Genomic_DNA"/>
</dbReference>
<dbReference type="PRINTS" id="PR00344">
    <property type="entry name" value="BCTRLSENSOR"/>
</dbReference>
<comment type="function">
    <text evidence="11">Involved in the transmission of sensory signals from the chemoreceptors to the flagellar motors. CheA is autophosphorylated; it can transfer its phosphate group to either CheB or CheY.</text>
</comment>
<keyword evidence="5 12" id="KW-0597">Phosphoprotein</keyword>
<reference evidence="17 18" key="1">
    <citation type="journal article" date="2023" name="Antonie Van Leeuwenhoek">
        <title>Mesoterricola silvestris gen. nov., sp. nov., Mesoterricola sediminis sp. nov., Geothrix oryzae sp. nov., Geothrix edaphica sp. nov., Geothrix rubra sp. nov., and Geothrix limicola sp. nov., six novel members of Acidobacteriota isolated from soils.</title>
        <authorList>
            <person name="Itoh H."/>
            <person name="Sugisawa Y."/>
            <person name="Mise K."/>
            <person name="Xu Z."/>
            <person name="Kuniyasu M."/>
            <person name="Ushijima N."/>
            <person name="Kawano K."/>
            <person name="Kobayashi E."/>
            <person name="Shiratori Y."/>
            <person name="Masuda Y."/>
            <person name="Senoo K."/>
        </authorList>
    </citation>
    <scope>NUCLEOTIDE SEQUENCE [LARGE SCALE GENOMIC DNA]</scope>
    <source>
        <strain evidence="17 18">Red803</strain>
    </source>
</reference>
<feature type="compositionally biased region" description="Basic and acidic residues" evidence="13">
    <location>
        <begin position="280"/>
        <end position="296"/>
    </location>
</feature>
<dbReference type="Gene3D" id="3.30.565.10">
    <property type="entry name" value="Histidine kinase-like ATPase, C-terminal domain"/>
    <property type="match status" value="1"/>
</dbReference>
<keyword evidence="6" id="KW-0808">Transferase</keyword>
<dbReference type="InterPro" id="IPR036061">
    <property type="entry name" value="CheW-like_dom_sf"/>
</dbReference>
<dbReference type="Proteomes" id="UP001165089">
    <property type="component" value="Unassembled WGS sequence"/>
</dbReference>
<dbReference type="Gene3D" id="1.10.287.560">
    <property type="entry name" value="Histidine kinase CheA-like, homodimeric domain"/>
    <property type="match status" value="1"/>
</dbReference>
<feature type="domain" description="Histidine kinase" evidence="14">
    <location>
        <begin position="295"/>
        <end position="556"/>
    </location>
</feature>
<comment type="caution">
    <text evidence="17">The sequence shown here is derived from an EMBL/GenBank/DDBJ whole genome shotgun (WGS) entry which is preliminary data.</text>
</comment>
<dbReference type="SUPFAM" id="SSF55874">
    <property type="entry name" value="ATPase domain of HSP90 chaperone/DNA topoisomerase II/histidine kinase"/>
    <property type="match status" value="1"/>
</dbReference>
<dbReference type="RefSeq" id="WP_285726723.1">
    <property type="nucleotide sequence ID" value="NZ_BSDD01000005.1"/>
</dbReference>
<dbReference type="PANTHER" id="PTHR43395:SF10">
    <property type="entry name" value="CHEMOTAXIS PROTEIN CHEA"/>
    <property type="match status" value="1"/>
</dbReference>
<comment type="catalytic activity">
    <reaction evidence="1">
        <text>ATP + protein L-histidine = ADP + protein N-phospho-L-histidine.</text>
        <dbReference type="EC" id="2.7.13.3"/>
    </reaction>
</comment>
<keyword evidence="4" id="KW-0145">Chemotaxis</keyword>
<dbReference type="Pfam" id="PF01584">
    <property type="entry name" value="CheW"/>
    <property type="match status" value="1"/>
</dbReference>
<dbReference type="CDD" id="cd16916">
    <property type="entry name" value="HATPase_CheA-like"/>
    <property type="match status" value="1"/>
</dbReference>
<dbReference type="InterPro" id="IPR003594">
    <property type="entry name" value="HATPase_dom"/>
</dbReference>
<accession>A0ABQ5Q952</accession>
<name>A0ABQ5Q952_9BACT</name>
<dbReference type="InterPro" id="IPR004105">
    <property type="entry name" value="CheA-like_dim"/>
</dbReference>
<protein>
    <recommendedName>
        <fullName evidence="3">Chemotaxis protein CheA</fullName>
        <ecNumber evidence="2">2.7.13.3</ecNumber>
    </recommendedName>
</protein>
<evidence type="ECO:0000256" key="1">
    <source>
        <dbReference type="ARBA" id="ARBA00000085"/>
    </source>
</evidence>
<dbReference type="InterPro" id="IPR002545">
    <property type="entry name" value="CheW-lke_dom"/>
</dbReference>
<evidence type="ECO:0000259" key="14">
    <source>
        <dbReference type="PROSITE" id="PS50109"/>
    </source>
</evidence>